<evidence type="ECO:0000313" key="3">
    <source>
        <dbReference type="EMBL" id="QNP48511.1"/>
    </source>
</evidence>
<dbReference type="Proteomes" id="UP000516028">
    <property type="component" value="Chromosome"/>
</dbReference>
<feature type="chain" id="PRO_5028912354" evidence="1">
    <location>
        <begin position="31"/>
        <end position="151"/>
    </location>
</feature>
<feature type="signal peptide" evidence="1">
    <location>
        <begin position="1"/>
        <end position="30"/>
    </location>
</feature>
<dbReference type="InterPro" id="IPR019546">
    <property type="entry name" value="TAT_signal_bac_arc"/>
</dbReference>
<dbReference type="NCBIfam" id="TIGR01409">
    <property type="entry name" value="TAT_signal_seq"/>
    <property type="match status" value="1"/>
</dbReference>
<dbReference type="PROSITE" id="PS51318">
    <property type="entry name" value="TAT"/>
    <property type="match status" value="1"/>
</dbReference>
<keyword evidence="4" id="KW-1185">Reference proteome</keyword>
<dbReference type="Gene3D" id="2.60.40.2470">
    <property type="entry name" value="SoxY domain"/>
    <property type="match status" value="1"/>
</dbReference>
<name>A0A7H0GJP5_9BURK</name>
<dbReference type="InterPro" id="IPR016568">
    <property type="entry name" value="Sulphur_oxidation_SoxY"/>
</dbReference>
<evidence type="ECO:0000256" key="1">
    <source>
        <dbReference type="SAM" id="SignalP"/>
    </source>
</evidence>
<evidence type="ECO:0000313" key="4">
    <source>
        <dbReference type="Proteomes" id="UP000516028"/>
    </source>
</evidence>
<reference evidence="3 4" key="1">
    <citation type="submission" date="2020-08" db="EMBL/GenBank/DDBJ databases">
        <title>Genome sequence of Diaphorobacter aerolatus KACC 16536T.</title>
        <authorList>
            <person name="Hyun D.-W."/>
            <person name="Bae J.-W."/>
        </authorList>
    </citation>
    <scope>NUCLEOTIDE SEQUENCE [LARGE SCALE GENOMIC DNA]</scope>
    <source>
        <strain evidence="3 4">KACC 16536</strain>
    </source>
</reference>
<keyword evidence="1" id="KW-0732">Signal</keyword>
<evidence type="ECO:0000259" key="2">
    <source>
        <dbReference type="Pfam" id="PF13501"/>
    </source>
</evidence>
<protein>
    <submittedName>
        <fullName evidence="3">Thiosulfate oxidation carrier protein SoxY</fullName>
    </submittedName>
</protein>
<dbReference type="AlphaFoldDB" id="A0A7H0GJP5"/>
<proteinExistence type="predicted"/>
<sequence>MISRRQAVKNSAAVTGMLLAAGLLPHAAFAFNKAAFDAKTVAEVMKAMGGGAPTESKDVTLTAPDIAENGAVVPLGAATTLPNVKHILLLVEKNPNTLVASFDVSDAVEPNFLTRAKLGQTSDVYAVAITNDGKALFAKKEVKVTLGGCGG</sequence>
<dbReference type="InterPro" id="IPR006311">
    <property type="entry name" value="TAT_signal"/>
</dbReference>
<accession>A0A7H0GJP5</accession>
<dbReference type="KEGG" id="daer:H9K75_21775"/>
<gene>
    <name evidence="3" type="primary">soxY</name>
    <name evidence="3" type="ORF">H9K75_21775</name>
</gene>
<dbReference type="InterPro" id="IPR032711">
    <property type="entry name" value="SoxY"/>
</dbReference>
<dbReference type="InterPro" id="IPR038162">
    <property type="entry name" value="SoxY_sf"/>
</dbReference>
<dbReference type="Pfam" id="PF13501">
    <property type="entry name" value="SoxY"/>
    <property type="match status" value="1"/>
</dbReference>
<organism evidence="3 4">
    <name type="scientific">Diaphorobacter aerolatus</name>
    <dbReference type="NCBI Taxonomy" id="1288495"/>
    <lineage>
        <taxon>Bacteria</taxon>
        <taxon>Pseudomonadati</taxon>
        <taxon>Pseudomonadota</taxon>
        <taxon>Betaproteobacteria</taxon>
        <taxon>Burkholderiales</taxon>
        <taxon>Comamonadaceae</taxon>
        <taxon>Diaphorobacter</taxon>
    </lineage>
</organism>
<dbReference type="RefSeq" id="WP_187724108.1">
    <property type="nucleotide sequence ID" value="NZ_CP060783.1"/>
</dbReference>
<dbReference type="EMBL" id="CP060783">
    <property type="protein sequence ID" value="QNP48511.1"/>
    <property type="molecule type" value="Genomic_DNA"/>
</dbReference>
<dbReference type="NCBIfam" id="TIGR04488">
    <property type="entry name" value="SoxY_true_GGCGG"/>
    <property type="match status" value="1"/>
</dbReference>
<dbReference type="PIRSF" id="PIRSF010312">
    <property type="entry name" value="Sulphur_oxidation_SoxY"/>
    <property type="match status" value="1"/>
</dbReference>
<feature type="domain" description="Ig-like SoxY" evidence="2">
    <location>
        <begin position="46"/>
        <end position="149"/>
    </location>
</feature>